<feature type="compositionally biased region" description="Basic and acidic residues" evidence="1">
    <location>
        <begin position="220"/>
        <end position="229"/>
    </location>
</feature>
<dbReference type="HOGENOM" id="CLU_934444_0_0_1"/>
<keyword evidence="3" id="KW-1185">Reference proteome</keyword>
<feature type="compositionally biased region" description="Low complexity" evidence="1">
    <location>
        <begin position="12"/>
        <end position="27"/>
    </location>
</feature>
<feature type="region of interest" description="Disordered" evidence="1">
    <location>
        <begin position="210"/>
        <end position="263"/>
    </location>
</feature>
<gene>
    <name evidence="2" type="ORF">M407DRAFT_244624</name>
</gene>
<evidence type="ECO:0000313" key="3">
    <source>
        <dbReference type="Proteomes" id="UP000054248"/>
    </source>
</evidence>
<reference evidence="3" key="2">
    <citation type="submission" date="2015-01" db="EMBL/GenBank/DDBJ databases">
        <title>Evolutionary Origins and Diversification of the Mycorrhizal Mutualists.</title>
        <authorList>
            <consortium name="DOE Joint Genome Institute"/>
            <consortium name="Mycorrhizal Genomics Consortium"/>
            <person name="Kohler A."/>
            <person name="Kuo A."/>
            <person name="Nagy L.G."/>
            <person name="Floudas D."/>
            <person name="Copeland A."/>
            <person name="Barry K.W."/>
            <person name="Cichocki N."/>
            <person name="Veneault-Fourrey C."/>
            <person name="LaButti K."/>
            <person name="Lindquist E.A."/>
            <person name="Lipzen A."/>
            <person name="Lundell T."/>
            <person name="Morin E."/>
            <person name="Murat C."/>
            <person name="Riley R."/>
            <person name="Ohm R."/>
            <person name="Sun H."/>
            <person name="Tunlid A."/>
            <person name="Henrissat B."/>
            <person name="Grigoriev I.V."/>
            <person name="Hibbett D.S."/>
            <person name="Martin F."/>
        </authorList>
    </citation>
    <scope>NUCLEOTIDE SEQUENCE [LARGE SCALE GENOMIC DNA]</scope>
    <source>
        <strain evidence="3">MUT 4182</strain>
    </source>
</reference>
<feature type="compositionally biased region" description="Polar residues" evidence="1">
    <location>
        <begin position="85"/>
        <end position="95"/>
    </location>
</feature>
<accession>A0A0C3KRA9</accession>
<reference evidence="2 3" key="1">
    <citation type="submission" date="2014-04" db="EMBL/GenBank/DDBJ databases">
        <authorList>
            <consortium name="DOE Joint Genome Institute"/>
            <person name="Kuo A."/>
            <person name="Girlanda M."/>
            <person name="Perotto S."/>
            <person name="Kohler A."/>
            <person name="Nagy L.G."/>
            <person name="Floudas D."/>
            <person name="Copeland A."/>
            <person name="Barry K.W."/>
            <person name="Cichocki N."/>
            <person name="Veneault-Fourrey C."/>
            <person name="LaButti K."/>
            <person name="Lindquist E.A."/>
            <person name="Lipzen A."/>
            <person name="Lundell T."/>
            <person name="Morin E."/>
            <person name="Murat C."/>
            <person name="Sun H."/>
            <person name="Tunlid A."/>
            <person name="Henrissat B."/>
            <person name="Grigoriev I.V."/>
            <person name="Hibbett D.S."/>
            <person name="Martin F."/>
            <person name="Nordberg H.P."/>
            <person name="Cantor M.N."/>
            <person name="Hua S.X."/>
        </authorList>
    </citation>
    <scope>NUCLEOTIDE SEQUENCE [LARGE SCALE GENOMIC DNA]</scope>
    <source>
        <strain evidence="2 3">MUT 4182</strain>
    </source>
</reference>
<dbReference type="Proteomes" id="UP000054248">
    <property type="component" value="Unassembled WGS sequence"/>
</dbReference>
<dbReference type="EMBL" id="KN823072">
    <property type="protein sequence ID" value="KIO23953.1"/>
    <property type="molecule type" value="Genomic_DNA"/>
</dbReference>
<evidence type="ECO:0000313" key="2">
    <source>
        <dbReference type="EMBL" id="KIO23953.1"/>
    </source>
</evidence>
<sequence>MPIPTPVENKEAALATPAAPEAPTDPAVDLSSPPASPTVEVAPFNIQPAVTPQETPAVPNIEESAVLVEAAQAEVEVASAITKMTPVSSAAADSTFKQKQEESAEHREAEGDQEQDWEKVGEPQQVRPQASFVYTDDGSLADESASSFVERPRQAGPSVVASLRDKVKSRAAVEDEQASIRATMGDPTDPSERVPPTPYAAAFIAKETAQSEFTPPITPDSDKFPEVPRGKRVGSSKLGGGDLDEKTSFPGNYKESAPDDGAAVEGGLSDLLPSRETVDMAAQYAFFLACVWAIARYI</sequence>
<name>A0A0C3KRA9_9AGAM</name>
<feature type="compositionally biased region" description="Basic and acidic residues" evidence="1">
    <location>
        <begin position="96"/>
        <end position="121"/>
    </location>
</feature>
<dbReference type="OrthoDB" id="3234580at2759"/>
<proteinExistence type="predicted"/>
<evidence type="ECO:0000256" key="1">
    <source>
        <dbReference type="SAM" id="MobiDB-lite"/>
    </source>
</evidence>
<feature type="compositionally biased region" description="Basic and acidic residues" evidence="1">
    <location>
        <begin position="163"/>
        <end position="173"/>
    </location>
</feature>
<protein>
    <submittedName>
        <fullName evidence="2">Uncharacterized protein</fullName>
    </submittedName>
</protein>
<organism evidence="2 3">
    <name type="scientific">Tulasnella calospora MUT 4182</name>
    <dbReference type="NCBI Taxonomy" id="1051891"/>
    <lineage>
        <taxon>Eukaryota</taxon>
        <taxon>Fungi</taxon>
        <taxon>Dikarya</taxon>
        <taxon>Basidiomycota</taxon>
        <taxon>Agaricomycotina</taxon>
        <taxon>Agaricomycetes</taxon>
        <taxon>Cantharellales</taxon>
        <taxon>Tulasnellaceae</taxon>
        <taxon>Tulasnella</taxon>
    </lineage>
</organism>
<dbReference type="AlphaFoldDB" id="A0A0C3KRA9"/>
<feature type="region of interest" description="Disordered" evidence="1">
    <location>
        <begin position="1"/>
        <end position="40"/>
    </location>
</feature>
<feature type="region of interest" description="Disordered" evidence="1">
    <location>
        <begin position="85"/>
        <end position="196"/>
    </location>
</feature>